<feature type="transmembrane region" description="Helical" evidence="1">
    <location>
        <begin position="62"/>
        <end position="84"/>
    </location>
</feature>
<evidence type="ECO:0000313" key="3">
    <source>
        <dbReference type="Proteomes" id="UP001165122"/>
    </source>
</evidence>
<keyword evidence="1" id="KW-0472">Membrane</keyword>
<dbReference type="EMBL" id="BRXW01000688">
    <property type="protein sequence ID" value="GMH74049.1"/>
    <property type="molecule type" value="Genomic_DNA"/>
</dbReference>
<dbReference type="AlphaFoldDB" id="A0A9W7ATE7"/>
<keyword evidence="1" id="KW-0812">Transmembrane</keyword>
<dbReference type="OrthoDB" id="198997at2759"/>
<protein>
    <submittedName>
        <fullName evidence="2">Uncharacterized protein</fullName>
    </submittedName>
</protein>
<gene>
    <name evidence="2" type="ORF">TrLO_g9753</name>
</gene>
<proteinExistence type="predicted"/>
<name>A0A9W7ATE7_9STRA</name>
<keyword evidence="3" id="KW-1185">Reference proteome</keyword>
<accession>A0A9W7ATE7</accession>
<evidence type="ECO:0000313" key="2">
    <source>
        <dbReference type="EMBL" id="GMH74049.1"/>
    </source>
</evidence>
<organism evidence="2 3">
    <name type="scientific">Triparma laevis f. longispina</name>
    <dbReference type="NCBI Taxonomy" id="1714387"/>
    <lineage>
        <taxon>Eukaryota</taxon>
        <taxon>Sar</taxon>
        <taxon>Stramenopiles</taxon>
        <taxon>Ochrophyta</taxon>
        <taxon>Bolidophyceae</taxon>
        <taxon>Parmales</taxon>
        <taxon>Triparmaceae</taxon>
        <taxon>Triparma</taxon>
    </lineage>
</organism>
<feature type="transmembrane region" description="Helical" evidence="1">
    <location>
        <begin position="164"/>
        <end position="185"/>
    </location>
</feature>
<keyword evidence="1" id="KW-1133">Transmembrane helix</keyword>
<reference evidence="3" key="1">
    <citation type="journal article" date="2023" name="Commun. Biol.">
        <title>Genome analysis of Parmales, the sister group of diatoms, reveals the evolutionary specialization of diatoms from phago-mixotrophs to photoautotrophs.</title>
        <authorList>
            <person name="Ban H."/>
            <person name="Sato S."/>
            <person name="Yoshikawa S."/>
            <person name="Yamada K."/>
            <person name="Nakamura Y."/>
            <person name="Ichinomiya M."/>
            <person name="Sato N."/>
            <person name="Blanc-Mathieu R."/>
            <person name="Endo H."/>
            <person name="Kuwata A."/>
            <person name="Ogata H."/>
        </authorList>
    </citation>
    <scope>NUCLEOTIDE SEQUENCE [LARGE SCALE GENOMIC DNA]</scope>
    <source>
        <strain evidence="3">NIES 3700</strain>
    </source>
</reference>
<sequence length="244" mass="26959">MHDMNERNPVLEEVLVWMSVRLANDGKKYAAVRLLSGALLSMFDTLTDLYMIWTYYATGGNGFANASLISLLANVALQIAIVLMQTRKQAKGRLFKEILCVVSFTKPGVDAYRVIIGADNEAGSIMDPKTEMIFIKCCELVAEAIPGTLIQTYAFLVGSNQSNAAVFSLIVFVFTASFTATGISFDKDVDKYGRRHTSGFYHLLDPFQPQTGSINILIPSNLSQDDYRFHGDYANAPSVRAWGK</sequence>
<comment type="caution">
    <text evidence="2">The sequence shown here is derived from an EMBL/GenBank/DDBJ whole genome shotgun (WGS) entry which is preliminary data.</text>
</comment>
<feature type="transmembrane region" description="Helical" evidence="1">
    <location>
        <begin position="34"/>
        <end position="56"/>
    </location>
</feature>
<dbReference type="Proteomes" id="UP001165122">
    <property type="component" value="Unassembled WGS sequence"/>
</dbReference>
<evidence type="ECO:0000256" key="1">
    <source>
        <dbReference type="SAM" id="Phobius"/>
    </source>
</evidence>